<accession>A0AA47NDU7</accession>
<reference evidence="3" key="1">
    <citation type="journal article" date="2023" name="Front. Mar. Sci.">
        <title>A new Merluccius polli reference genome to investigate the effects of global change in West African waters.</title>
        <authorList>
            <person name="Mateo J.L."/>
            <person name="Blanco-Fernandez C."/>
            <person name="Garcia-Vazquez E."/>
            <person name="Machado-Schiaffino G."/>
        </authorList>
    </citation>
    <scope>NUCLEOTIDE SEQUENCE</scope>
    <source>
        <strain evidence="3">C29</strain>
        <tissue evidence="3">Fin</tissue>
    </source>
</reference>
<feature type="compositionally biased region" description="Basic and acidic residues" evidence="1">
    <location>
        <begin position="614"/>
        <end position="635"/>
    </location>
</feature>
<dbReference type="GO" id="GO:0005826">
    <property type="term" value="C:actomyosin contractile ring"/>
    <property type="evidence" value="ECO:0007669"/>
    <property type="project" value="TreeGrafter"/>
</dbReference>
<gene>
    <name evidence="3" type="primary">anln_0</name>
    <name evidence="3" type="ORF">N1851_000505</name>
</gene>
<dbReference type="Proteomes" id="UP001174136">
    <property type="component" value="Unassembled WGS sequence"/>
</dbReference>
<feature type="compositionally biased region" description="Basic and acidic residues" evidence="1">
    <location>
        <begin position="408"/>
        <end position="427"/>
    </location>
</feature>
<dbReference type="InterPro" id="IPR001849">
    <property type="entry name" value="PH_domain"/>
</dbReference>
<dbReference type="GO" id="GO:0000281">
    <property type="term" value="P:mitotic cytokinesis"/>
    <property type="evidence" value="ECO:0007669"/>
    <property type="project" value="TreeGrafter"/>
</dbReference>
<dbReference type="GO" id="GO:0000915">
    <property type="term" value="P:actomyosin contractile ring assembly"/>
    <property type="evidence" value="ECO:0007669"/>
    <property type="project" value="TreeGrafter"/>
</dbReference>
<feature type="compositionally biased region" description="Basic and acidic residues" evidence="1">
    <location>
        <begin position="724"/>
        <end position="760"/>
    </location>
</feature>
<feature type="compositionally biased region" description="Basic and acidic residues" evidence="1">
    <location>
        <begin position="491"/>
        <end position="509"/>
    </location>
</feature>
<feature type="region of interest" description="Disordered" evidence="1">
    <location>
        <begin position="234"/>
        <end position="457"/>
    </location>
</feature>
<dbReference type="PANTHER" id="PTHR21538">
    <property type="entry name" value="ANILLIN/RHOTEKIN RTKN"/>
    <property type="match status" value="1"/>
</dbReference>
<dbReference type="CDD" id="cd01263">
    <property type="entry name" value="PH_anillin"/>
    <property type="match status" value="1"/>
</dbReference>
<feature type="compositionally biased region" description="Polar residues" evidence="1">
    <location>
        <begin position="43"/>
        <end position="55"/>
    </location>
</feature>
<dbReference type="SMART" id="SM00233">
    <property type="entry name" value="PH"/>
    <property type="match status" value="1"/>
</dbReference>
<feature type="region of interest" description="Disordered" evidence="1">
    <location>
        <begin position="697"/>
        <end position="774"/>
    </location>
</feature>
<protein>
    <submittedName>
        <fullName evidence="3">Anillin</fullName>
    </submittedName>
</protein>
<evidence type="ECO:0000313" key="3">
    <source>
        <dbReference type="EMBL" id="KAK0156197.1"/>
    </source>
</evidence>
<feature type="domain" description="PH" evidence="2">
    <location>
        <begin position="1129"/>
        <end position="1245"/>
    </location>
</feature>
<evidence type="ECO:0000313" key="4">
    <source>
        <dbReference type="Proteomes" id="UP001174136"/>
    </source>
</evidence>
<organism evidence="3 4">
    <name type="scientific">Merluccius polli</name>
    <name type="common">Benguela hake</name>
    <name type="synonym">Merluccius cadenati</name>
    <dbReference type="NCBI Taxonomy" id="89951"/>
    <lineage>
        <taxon>Eukaryota</taxon>
        <taxon>Metazoa</taxon>
        <taxon>Chordata</taxon>
        <taxon>Craniata</taxon>
        <taxon>Vertebrata</taxon>
        <taxon>Euteleostomi</taxon>
        <taxon>Actinopterygii</taxon>
        <taxon>Neopterygii</taxon>
        <taxon>Teleostei</taxon>
        <taxon>Neoteleostei</taxon>
        <taxon>Acanthomorphata</taxon>
        <taxon>Zeiogadaria</taxon>
        <taxon>Gadariae</taxon>
        <taxon>Gadiformes</taxon>
        <taxon>Gadoidei</taxon>
        <taxon>Merlucciidae</taxon>
        <taxon>Merluccius</taxon>
    </lineage>
</organism>
<dbReference type="EMBL" id="JAOPHQ010000022">
    <property type="protein sequence ID" value="KAK0156197.1"/>
    <property type="molecule type" value="Genomic_DNA"/>
</dbReference>
<feature type="compositionally biased region" description="Low complexity" evidence="1">
    <location>
        <begin position="1261"/>
        <end position="1275"/>
    </location>
</feature>
<dbReference type="SUPFAM" id="SSF50729">
    <property type="entry name" value="PH domain-like"/>
    <property type="match status" value="1"/>
</dbReference>
<feature type="region of interest" description="Disordered" evidence="1">
    <location>
        <begin position="1253"/>
        <end position="1275"/>
    </location>
</feature>
<dbReference type="Pfam" id="PF08174">
    <property type="entry name" value="Anillin"/>
    <property type="match status" value="1"/>
</dbReference>
<feature type="region of interest" description="Disordered" evidence="1">
    <location>
        <begin position="197"/>
        <end position="222"/>
    </location>
</feature>
<feature type="compositionally biased region" description="Basic and acidic residues" evidence="1">
    <location>
        <begin position="529"/>
        <end position="540"/>
    </location>
</feature>
<evidence type="ECO:0000256" key="1">
    <source>
        <dbReference type="SAM" id="MobiDB-lite"/>
    </source>
</evidence>
<feature type="compositionally biased region" description="Basic and acidic residues" evidence="1">
    <location>
        <begin position="259"/>
        <end position="273"/>
    </location>
</feature>
<comment type="caution">
    <text evidence="3">The sequence shown here is derived from an EMBL/GenBank/DDBJ whole genome shotgun (WGS) entry which is preliminary data.</text>
</comment>
<dbReference type="InterPro" id="IPR011993">
    <property type="entry name" value="PH-like_dom_sf"/>
</dbReference>
<dbReference type="Gene3D" id="2.30.29.30">
    <property type="entry name" value="Pleckstrin-homology domain (PH domain)/Phosphotyrosine-binding domain (PTB)"/>
    <property type="match status" value="1"/>
</dbReference>
<dbReference type="PROSITE" id="PS50003">
    <property type="entry name" value="PH_DOMAIN"/>
    <property type="match status" value="1"/>
</dbReference>
<dbReference type="InterPro" id="IPR037840">
    <property type="entry name" value="PH_Anillin"/>
</dbReference>
<dbReference type="InterPro" id="IPR051364">
    <property type="entry name" value="Cytokinesis/Rho-signaling"/>
</dbReference>
<feature type="compositionally biased region" description="Low complexity" evidence="1">
    <location>
        <begin position="655"/>
        <end position="673"/>
    </location>
</feature>
<dbReference type="PANTHER" id="PTHR21538:SF26">
    <property type="entry name" value="ANILLIN ISOFORM X1"/>
    <property type="match status" value="1"/>
</dbReference>
<keyword evidence="4" id="KW-1185">Reference proteome</keyword>
<dbReference type="GO" id="GO:0031106">
    <property type="term" value="P:septin ring organization"/>
    <property type="evidence" value="ECO:0007669"/>
    <property type="project" value="TreeGrafter"/>
</dbReference>
<feature type="compositionally biased region" description="Basic and acidic residues" evidence="1">
    <location>
        <begin position="700"/>
        <end position="709"/>
    </location>
</feature>
<feature type="compositionally biased region" description="Basic and acidic residues" evidence="1">
    <location>
        <begin position="283"/>
        <end position="325"/>
    </location>
</feature>
<dbReference type="InterPro" id="IPR012966">
    <property type="entry name" value="AHD"/>
</dbReference>
<feature type="region of interest" description="Disordered" evidence="1">
    <location>
        <begin position="479"/>
        <end position="683"/>
    </location>
</feature>
<name>A0AA47NDU7_MERPO</name>
<feature type="compositionally biased region" description="Low complexity" evidence="1">
    <location>
        <begin position="344"/>
        <end position="356"/>
    </location>
</feature>
<sequence>MEPGGSSNHLKRQRAPLSDSEDNVFSSSEGNDGQKRICLDQAGQENCSPTPTSSGRAMEQALKPDTPAIISVRSRVQQLTQRREGGPVLTQRCLSDPGADNRSVILHNKVVTEHLLGEDEFHQRMERFQAPVFQASPSVVPSSSCTRTCSDFVSGIQQKLQGSLTPSSKQVSIIRQEREKELRLLHVQPISENAWLKRSSSDPSLSEKGRASPGPSTSTWMPFGFRRKVHWPPLHPWDGDGDGDANSADGSFTETIASKSEKQKEKNTGEKAPGDTLTAASHVELESRSEFEEKKMRRAPESPKVQSDGKEKAQDGSSRENEVLRSHAQHGNTSGLFIDEEQSISESPPGEEMSGETLKSSEIIEDDASDSLLLEEKEECGGSSHGEEEMEPTTDEELRLWKYPPQLGDDREQEANLVASKERRELEGECSSAGEEQEESPGQGAQPEDQDGEGGHILALVSRCPETQEPEEAILMEEHIKSEVSPLVDSPKTEKAIRHSNGDTFHGDLEDWNEDPMQTVDIVAQTGTVKREETDLEFKGPAEPSSLEPTAPDGRASDRQTVTDDDPALYGTVDDVAPSDQGCPPYSDPHDAAQTPSEAQAADEGGSEPGLPDGGHRVTEGPAHENQTEEAHPPEGRGNQKQVTFILEPEFINDSVLSESSTSCQSQAESSFSGELSSHDETNTAEMIDQMFEEVLEYAGRMEEERRGDEDMEDRDSGIGTFTGDKDKIDTESEKEKSEEEEEQLKKENKEEEGENKEHDTSEDELLTFPPSGILSPLSKSVEAVVTPLRLAVHQVSNPTSLLMTPEEEATISTPPAESAPLYSIDAYRTQRQSKLPTIQSVTPAIQRRALEKSHPPPSINTKEKIAALNDEAGKLQTVITQTLQALSCCTDESHGRGSLEEAEAEKLLLVSCEKRAALLAEVTRLRDERSSASEEPVEADGDYISQQPCRGTVNIGNVQLPLKVEFVCSSRNRTGRPSHYFFILIRYGPCNIVATPLATAADAKNGDTISFPTSVTLKDIRSNFEIDVEVYSLSHPSGSTCTVERISTKPRVTPRKLLSTITRSNNSLTAATLPALNMRRSSNFCLVGSHKITLASFGQTKFPLDKVPFLSPLEGNVYLRLDSEGHSSVQHQGFLTMFEVVNGFGAWHRRFFTLEGSHLFYWNHPNDKEAKAAEGTISLASSPNQCVKPVKRDSCARPFTFELVSNVQMQLRNDSKEAVAKRWFSSDTKQERCDWMDKLNQALLDLHTWTRTPQAHSQPSEASASSSSLRESLL</sequence>
<dbReference type="Pfam" id="PF00169">
    <property type="entry name" value="PH"/>
    <property type="match status" value="1"/>
</dbReference>
<proteinExistence type="predicted"/>
<evidence type="ECO:0000259" key="2">
    <source>
        <dbReference type="PROSITE" id="PS50003"/>
    </source>
</evidence>
<feature type="region of interest" description="Disordered" evidence="1">
    <location>
        <begin position="1"/>
        <end position="60"/>
    </location>
</feature>
<dbReference type="AlphaFoldDB" id="A0AA47NDU7"/>